<protein>
    <submittedName>
        <fullName evidence="3">Cupin domain-containing protein</fullName>
    </submittedName>
</protein>
<gene>
    <name evidence="3" type="ORF">FGL95_22735</name>
</gene>
<dbReference type="Gene3D" id="2.60.120.10">
    <property type="entry name" value="Jelly Rolls"/>
    <property type="match status" value="1"/>
</dbReference>
<comment type="caution">
    <text evidence="3">The sequence shown here is derived from an EMBL/GenBank/DDBJ whole genome shotgun (WGS) entry which is preliminary data.</text>
</comment>
<dbReference type="AlphaFoldDB" id="A0A848KHU2"/>
<feature type="signal peptide" evidence="1">
    <location>
        <begin position="1"/>
        <end position="31"/>
    </location>
</feature>
<evidence type="ECO:0000313" key="3">
    <source>
        <dbReference type="EMBL" id="NMN97859.1"/>
    </source>
</evidence>
<dbReference type="Proteomes" id="UP000535543">
    <property type="component" value="Unassembled WGS sequence"/>
</dbReference>
<name>A0A848KHU2_9NOCA</name>
<organism evidence="3 4">
    <name type="scientific">Antrihabitans stalactiti</name>
    <dbReference type="NCBI Taxonomy" id="2584121"/>
    <lineage>
        <taxon>Bacteria</taxon>
        <taxon>Bacillati</taxon>
        <taxon>Actinomycetota</taxon>
        <taxon>Actinomycetes</taxon>
        <taxon>Mycobacteriales</taxon>
        <taxon>Nocardiaceae</taxon>
        <taxon>Antrihabitans</taxon>
    </lineage>
</organism>
<dbReference type="SUPFAM" id="SSF51182">
    <property type="entry name" value="RmlC-like cupins"/>
    <property type="match status" value="1"/>
</dbReference>
<evidence type="ECO:0000256" key="1">
    <source>
        <dbReference type="SAM" id="SignalP"/>
    </source>
</evidence>
<dbReference type="RefSeq" id="WP_169591115.1">
    <property type="nucleotide sequence ID" value="NZ_VCQU01000008.1"/>
</dbReference>
<dbReference type="Pfam" id="PF07883">
    <property type="entry name" value="Cupin_2"/>
    <property type="match status" value="1"/>
</dbReference>
<accession>A0A848KHU2</accession>
<feature type="domain" description="Cupin type-2" evidence="2">
    <location>
        <begin position="66"/>
        <end position="134"/>
    </location>
</feature>
<reference evidence="3 4" key="2">
    <citation type="submission" date="2020-06" db="EMBL/GenBank/DDBJ databases">
        <title>Antribacter stalactiti gen. nov., sp. nov., a new member of the family Nacardiaceae isolated from a cave.</title>
        <authorList>
            <person name="Kim I.S."/>
        </authorList>
    </citation>
    <scope>NUCLEOTIDE SEQUENCE [LARGE SCALE GENOMIC DNA]</scope>
    <source>
        <strain evidence="3 4">YC2-7</strain>
    </source>
</reference>
<keyword evidence="4" id="KW-1185">Reference proteome</keyword>
<proteinExistence type="predicted"/>
<sequence length="157" mass="16583">MARNVRRLIVYIGAATLTAFSLTSAALPAHAVPNVGVNGEVLSKSLVPNGIHITPTGPVDVQFSVLIVDPGGSVGWHSHPGDVLVNVADGNATRYEADDKDCKPARFTVGEGWVEHPHHVHTVRNETDKPLTLNVVLITPAGMSPGVSEPDPGNCRF</sequence>
<evidence type="ECO:0000313" key="4">
    <source>
        <dbReference type="Proteomes" id="UP000535543"/>
    </source>
</evidence>
<dbReference type="InterPro" id="IPR014710">
    <property type="entry name" value="RmlC-like_jellyroll"/>
</dbReference>
<evidence type="ECO:0000259" key="2">
    <source>
        <dbReference type="Pfam" id="PF07883"/>
    </source>
</evidence>
<reference evidence="3 4" key="1">
    <citation type="submission" date="2019-05" db="EMBL/GenBank/DDBJ databases">
        <authorList>
            <person name="Lee S.D."/>
        </authorList>
    </citation>
    <scope>NUCLEOTIDE SEQUENCE [LARGE SCALE GENOMIC DNA]</scope>
    <source>
        <strain evidence="3 4">YC2-7</strain>
    </source>
</reference>
<feature type="chain" id="PRO_5032842045" evidence="1">
    <location>
        <begin position="32"/>
        <end position="157"/>
    </location>
</feature>
<dbReference type="InterPro" id="IPR011051">
    <property type="entry name" value="RmlC_Cupin_sf"/>
</dbReference>
<keyword evidence="1" id="KW-0732">Signal</keyword>
<dbReference type="InterPro" id="IPR013096">
    <property type="entry name" value="Cupin_2"/>
</dbReference>
<dbReference type="EMBL" id="VCQU01000008">
    <property type="protein sequence ID" value="NMN97859.1"/>
    <property type="molecule type" value="Genomic_DNA"/>
</dbReference>